<dbReference type="HAMAP" id="MF_00376">
    <property type="entry name" value="Dephospho_CoA_kinase"/>
    <property type="match status" value="1"/>
</dbReference>
<keyword evidence="2 5" id="KW-0547">Nucleotide-binding</keyword>
<dbReference type="GO" id="GO:0005737">
    <property type="term" value="C:cytoplasm"/>
    <property type="evidence" value="ECO:0007669"/>
    <property type="project" value="UniProtKB-SubCell"/>
</dbReference>
<keyword evidence="4 5" id="KW-0173">Coenzyme A biosynthesis</keyword>
<dbReference type="RefSeq" id="WP_063491594.1">
    <property type="nucleotide sequence ID" value="NZ_CP016340.1"/>
</dbReference>
<dbReference type="GO" id="GO:0005524">
    <property type="term" value="F:ATP binding"/>
    <property type="evidence" value="ECO:0007669"/>
    <property type="project" value="UniProtKB-UniRule"/>
</dbReference>
<dbReference type="UniPathway" id="UPA00241">
    <property type="reaction ID" value="UER00356"/>
</dbReference>
<keyword evidence="5 7" id="KW-0808">Transferase</keyword>
<comment type="pathway">
    <text evidence="5">Cofactor biosynthesis; coenzyme A biosynthesis; CoA from (R)-pantothenate: step 5/5.</text>
</comment>
<organism evidence="7 8">
    <name type="scientific">Bordetella trematum</name>
    <dbReference type="NCBI Taxonomy" id="123899"/>
    <lineage>
        <taxon>Bacteria</taxon>
        <taxon>Pseudomonadati</taxon>
        <taxon>Pseudomonadota</taxon>
        <taxon>Betaproteobacteria</taxon>
        <taxon>Burkholderiales</taxon>
        <taxon>Alcaligenaceae</taxon>
        <taxon>Bordetella</taxon>
    </lineage>
</organism>
<evidence type="ECO:0000256" key="5">
    <source>
        <dbReference type="HAMAP-Rule" id="MF_00376"/>
    </source>
</evidence>
<dbReference type="Pfam" id="PF01121">
    <property type="entry name" value="CoaE"/>
    <property type="match status" value="1"/>
</dbReference>
<dbReference type="EMBL" id="LT546645">
    <property type="protein sequence ID" value="SAI67546.1"/>
    <property type="molecule type" value="Genomic_DNA"/>
</dbReference>
<dbReference type="PANTHER" id="PTHR10695:SF46">
    <property type="entry name" value="BIFUNCTIONAL COENZYME A SYNTHASE-RELATED"/>
    <property type="match status" value="1"/>
</dbReference>
<dbReference type="eggNOG" id="COG0237">
    <property type="taxonomic scope" value="Bacteria"/>
</dbReference>
<keyword evidence="8" id="KW-1185">Reference proteome</keyword>
<dbReference type="CDD" id="cd02022">
    <property type="entry name" value="DPCK"/>
    <property type="match status" value="1"/>
</dbReference>
<dbReference type="InterPro" id="IPR027417">
    <property type="entry name" value="P-loop_NTPase"/>
</dbReference>
<evidence type="ECO:0000256" key="2">
    <source>
        <dbReference type="ARBA" id="ARBA00022741"/>
    </source>
</evidence>
<accession>A0A157SCB6</accession>
<comment type="catalytic activity">
    <reaction evidence="5">
        <text>3'-dephospho-CoA + ATP = ADP + CoA + H(+)</text>
        <dbReference type="Rhea" id="RHEA:18245"/>
        <dbReference type="ChEBI" id="CHEBI:15378"/>
        <dbReference type="ChEBI" id="CHEBI:30616"/>
        <dbReference type="ChEBI" id="CHEBI:57287"/>
        <dbReference type="ChEBI" id="CHEBI:57328"/>
        <dbReference type="ChEBI" id="CHEBI:456216"/>
        <dbReference type="EC" id="2.7.1.24"/>
    </reaction>
</comment>
<evidence type="ECO:0000256" key="4">
    <source>
        <dbReference type="ARBA" id="ARBA00022993"/>
    </source>
</evidence>
<dbReference type="EC" id="2.7.1.24" evidence="5 6"/>
<dbReference type="OrthoDB" id="9812943at2"/>
<evidence type="ECO:0000313" key="8">
    <source>
        <dbReference type="Proteomes" id="UP000076825"/>
    </source>
</evidence>
<dbReference type="STRING" id="123899.SAMEA3906487_00789"/>
<gene>
    <name evidence="5 7" type="primary">coaE</name>
    <name evidence="7" type="ORF">SAMEA3906487_00789</name>
</gene>
<dbReference type="NCBIfam" id="TIGR00152">
    <property type="entry name" value="dephospho-CoA kinase"/>
    <property type="match status" value="1"/>
</dbReference>
<dbReference type="Proteomes" id="UP000076825">
    <property type="component" value="Chromosome 1"/>
</dbReference>
<comment type="subcellular location">
    <subcellularLocation>
        <location evidence="5">Cytoplasm</location>
    </subcellularLocation>
</comment>
<dbReference type="InterPro" id="IPR001977">
    <property type="entry name" value="Depp_CoAkinase"/>
</dbReference>
<dbReference type="Gene3D" id="3.40.50.300">
    <property type="entry name" value="P-loop containing nucleotide triphosphate hydrolases"/>
    <property type="match status" value="1"/>
</dbReference>
<reference evidence="7 8" key="1">
    <citation type="submission" date="2016-04" db="EMBL/GenBank/DDBJ databases">
        <authorList>
            <consortium name="Pathogen Informatics"/>
        </authorList>
    </citation>
    <scope>NUCLEOTIDE SEQUENCE [LARGE SCALE GENOMIC DNA]</scope>
    <source>
        <strain evidence="7 8">H044680328</strain>
    </source>
</reference>
<dbReference type="PANTHER" id="PTHR10695">
    <property type="entry name" value="DEPHOSPHO-COA KINASE-RELATED"/>
    <property type="match status" value="1"/>
</dbReference>
<evidence type="ECO:0000256" key="3">
    <source>
        <dbReference type="ARBA" id="ARBA00022840"/>
    </source>
</evidence>
<evidence type="ECO:0000256" key="1">
    <source>
        <dbReference type="ARBA" id="ARBA00009018"/>
    </source>
</evidence>
<dbReference type="GO" id="GO:0004140">
    <property type="term" value="F:dephospho-CoA kinase activity"/>
    <property type="evidence" value="ECO:0007669"/>
    <property type="project" value="UniProtKB-UniRule"/>
</dbReference>
<dbReference type="AlphaFoldDB" id="A0A157SCB6"/>
<dbReference type="SUPFAM" id="SSF52540">
    <property type="entry name" value="P-loop containing nucleoside triphosphate hydrolases"/>
    <property type="match status" value="1"/>
</dbReference>
<comment type="similarity">
    <text evidence="1 5">Belongs to the CoaE family.</text>
</comment>
<comment type="function">
    <text evidence="5">Catalyzes the phosphorylation of the 3'-hydroxyl group of dephosphocoenzyme A to form coenzyme A.</text>
</comment>
<keyword evidence="5" id="KW-0963">Cytoplasm</keyword>
<dbReference type="PATRIC" id="fig|123899.6.peg.763"/>
<evidence type="ECO:0000313" key="7">
    <source>
        <dbReference type="EMBL" id="SAI67546.1"/>
    </source>
</evidence>
<dbReference type="GO" id="GO:0015937">
    <property type="term" value="P:coenzyme A biosynthetic process"/>
    <property type="evidence" value="ECO:0007669"/>
    <property type="project" value="UniProtKB-UniRule"/>
</dbReference>
<name>A0A157SCB6_9BORD</name>
<protein>
    <recommendedName>
        <fullName evidence="5 6">Dephospho-CoA kinase</fullName>
        <ecNumber evidence="5 6">2.7.1.24</ecNumber>
    </recommendedName>
    <alternativeName>
        <fullName evidence="5">Dephosphocoenzyme A kinase</fullName>
    </alternativeName>
</protein>
<keyword evidence="5 7" id="KW-0418">Kinase</keyword>
<keyword evidence="3 5" id="KW-0067">ATP-binding</keyword>
<proteinExistence type="inferred from homology"/>
<evidence type="ECO:0000256" key="6">
    <source>
        <dbReference type="NCBIfam" id="TIGR00152"/>
    </source>
</evidence>
<sequence>MLKIGLTGGIGSGKTWVADRLAEWGASVIDTDAIAHALTQPGGLAMPAIAEAFGAQALRADGAMDRDWMRAHVFLEPAARTRLEGILHPLIGEQTRLAVAGAQGCYLVFVVPLLVESGRWRKQVDRICVVDCDPETQVARVQQRSGLTEAVIRRIMAAQAARATRLAAADDVIVNDGNTTTDTLLARTRHLHTRYLSMASGQGRPQEPAAGHS</sequence>
<dbReference type="PROSITE" id="PS51219">
    <property type="entry name" value="DPCK"/>
    <property type="match status" value="1"/>
</dbReference>
<dbReference type="KEGG" id="btrm:SAMEA390648700789"/>
<dbReference type="GeneID" id="56587805"/>
<feature type="binding site" evidence="5">
    <location>
        <begin position="11"/>
        <end position="16"/>
    </location>
    <ligand>
        <name>ATP</name>
        <dbReference type="ChEBI" id="CHEBI:30616"/>
    </ligand>
</feature>